<accession>B3N0S5</accession>
<dbReference type="InParanoid" id="B3N0S5"/>
<dbReference type="GO" id="GO:0005783">
    <property type="term" value="C:endoplasmic reticulum"/>
    <property type="evidence" value="ECO:0007669"/>
    <property type="project" value="TreeGrafter"/>
</dbReference>
<dbReference type="EMBL" id="CH902644">
    <property type="protein sequence ID" value="EDV34804.2"/>
    <property type="molecule type" value="Genomic_DNA"/>
</dbReference>
<keyword evidence="1" id="KW-0812">Transmembrane</keyword>
<name>B3N0S5_DROAN</name>
<dbReference type="AlphaFoldDB" id="B3N0S5"/>
<evidence type="ECO:0000313" key="2">
    <source>
        <dbReference type="EMBL" id="EDV34804.2"/>
    </source>
</evidence>
<evidence type="ECO:0000256" key="1">
    <source>
        <dbReference type="SAM" id="Phobius"/>
    </source>
</evidence>
<dbReference type="GO" id="GO:0006506">
    <property type="term" value="P:GPI anchor biosynthetic process"/>
    <property type="evidence" value="ECO:0007669"/>
    <property type="project" value="InterPro"/>
</dbReference>
<proteinExistence type="predicted"/>
<protein>
    <submittedName>
        <fullName evidence="2">Uncharacterized protein, isoform B</fullName>
        <ecNumber evidence="2">2.4.1.198</ecNumber>
    </submittedName>
</protein>
<dbReference type="Proteomes" id="UP000007801">
    <property type="component" value="Unassembled WGS sequence"/>
</dbReference>
<dbReference type="KEGG" id="dan:6501928"/>
<dbReference type="FunCoup" id="B3N0S5">
    <property type="interactions" value="106"/>
</dbReference>
<dbReference type="PANTHER" id="PTHR21329">
    <property type="entry name" value="PHOSPHATIDYLINOSITOL N-ACETYLGLUCOSAMINYLTRANSFERASE SUBUNIT Q-RELATED"/>
    <property type="match status" value="1"/>
</dbReference>
<dbReference type="EC" id="2.4.1.198" evidence="2"/>
<feature type="transmembrane region" description="Helical" evidence="1">
    <location>
        <begin position="225"/>
        <end position="243"/>
    </location>
</feature>
<dbReference type="GeneID" id="6501928"/>
<dbReference type="GO" id="GO:0016020">
    <property type="term" value="C:membrane"/>
    <property type="evidence" value="ECO:0007669"/>
    <property type="project" value="InterPro"/>
</dbReference>
<organism evidence="2 3">
    <name type="scientific">Drosophila ananassae</name>
    <name type="common">Fruit fly</name>
    <dbReference type="NCBI Taxonomy" id="7217"/>
    <lineage>
        <taxon>Eukaryota</taxon>
        <taxon>Metazoa</taxon>
        <taxon>Ecdysozoa</taxon>
        <taxon>Arthropoda</taxon>
        <taxon>Hexapoda</taxon>
        <taxon>Insecta</taxon>
        <taxon>Pterygota</taxon>
        <taxon>Neoptera</taxon>
        <taxon>Endopterygota</taxon>
        <taxon>Diptera</taxon>
        <taxon>Brachycera</taxon>
        <taxon>Muscomorpha</taxon>
        <taxon>Ephydroidea</taxon>
        <taxon>Drosophilidae</taxon>
        <taxon>Drosophila</taxon>
        <taxon>Sophophora</taxon>
    </lineage>
</organism>
<dbReference type="GO" id="GO:0017176">
    <property type="term" value="F:phosphatidylinositol N-acetylglucosaminyltransferase activity"/>
    <property type="evidence" value="ECO:0007669"/>
    <property type="project" value="UniProtKB-EC"/>
</dbReference>
<gene>
    <name evidence="2" type="primary">Dana\GF19166</name>
    <name evidence="2" type="synonym">dana_GLEANR_2088</name>
    <name evidence="2" type="ORF">GF19166</name>
</gene>
<feature type="transmembrane region" description="Helical" evidence="1">
    <location>
        <begin position="386"/>
        <end position="410"/>
    </location>
</feature>
<dbReference type="STRING" id="7217.B3N0S5"/>
<keyword evidence="1" id="KW-1133">Transmembrane helix</keyword>
<reference evidence="2 3" key="1">
    <citation type="journal article" date="2007" name="Nature">
        <title>Evolution of genes and genomes on the Drosophila phylogeny.</title>
        <authorList>
            <consortium name="Drosophila 12 Genomes Consortium"/>
            <person name="Clark A.G."/>
            <person name="Eisen M.B."/>
            <person name="Smith D.R."/>
            <person name="Bergman C.M."/>
            <person name="Oliver B."/>
            <person name="Markow T.A."/>
            <person name="Kaufman T.C."/>
            <person name="Kellis M."/>
            <person name="Gelbart W."/>
            <person name="Iyer V.N."/>
            <person name="Pollard D.A."/>
            <person name="Sackton T.B."/>
            <person name="Larracuente A.M."/>
            <person name="Singh N.D."/>
            <person name="Abad J.P."/>
            <person name="Abt D.N."/>
            <person name="Adryan B."/>
            <person name="Aguade M."/>
            <person name="Akashi H."/>
            <person name="Anderson W.W."/>
            <person name="Aquadro C.F."/>
            <person name="Ardell D.H."/>
            <person name="Arguello R."/>
            <person name="Artieri C.G."/>
            <person name="Barbash D.A."/>
            <person name="Barker D."/>
            <person name="Barsanti P."/>
            <person name="Batterham P."/>
            <person name="Batzoglou S."/>
            <person name="Begun D."/>
            <person name="Bhutkar A."/>
            <person name="Blanco E."/>
            <person name="Bosak S.A."/>
            <person name="Bradley R.K."/>
            <person name="Brand A.D."/>
            <person name="Brent M.R."/>
            <person name="Brooks A.N."/>
            <person name="Brown R.H."/>
            <person name="Butlin R.K."/>
            <person name="Caggese C."/>
            <person name="Calvi B.R."/>
            <person name="Bernardo de Carvalho A."/>
            <person name="Caspi A."/>
            <person name="Castrezana S."/>
            <person name="Celniker S.E."/>
            <person name="Chang J.L."/>
            <person name="Chapple C."/>
            <person name="Chatterji S."/>
            <person name="Chinwalla A."/>
            <person name="Civetta A."/>
            <person name="Clifton S.W."/>
            <person name="Comeron J.M."/>
            <person name="Costello J.C."/>
            <person name="Coyne J.A."/>
            <person name="Daub J."/>
            <person name="David R.G."/>
            <person name="Delcher A.L."/>
            <person name="Delehaunty K."/>
            <person name="Do C.B."/>
            <person name="Ebling H."/>
            <person name="Edwards K."/>
            <person name="Eickbush T."/>
            <person name="Evans J.D."/>
            <person name="Filipski A."/>
            <person name="Findeiss S."/>
            <person name="Freyhult E."/>
            <person name="Fulton L."/>
            <person name="Fulton R."/>
            <person name="Garcia A.C."/>
            <person name="Gardiner A."/>
            <person name="Garfield D.A."/>
            <person name="Garvin B.E."/>
            <person name="Gibson G."/>
            <person name="Gilbert D."/>
            <person name="Gnerre S."/>
            <person name="Godfrey J."/>
            <person name="Good R."/>
            <person name="Gotea V."/>
            <person name="Gravely B."/>
            <person name="Greenberg A.J."/>
            <person name="Griffiths-Jones S."/>
            <person name="Gross S."/>
            <person name="Guigo R."/>
            <person name="Gustafson E.A."/>
            <person name="Haerty W."/>
            <person name="Hahn M.W."/>
            <person name="Halligan D.L."/>
            <person name="Halpern A.L."/>
            <person name="Halter G.M."/>
            <person name="Han M.V."/>
            <person name="Heger A."/>
            <person name="Hillier L."/>
            <person name="Hinrichs A.S."/>
            <person name="Holmes I."/>
            <person name="Hoskins R.A."/>
            <person name="Hubisz M.J."/>
            <person name="Hultmark D."/>
            <person name="Huntley M.A."/>
            <person name="Jaffe D.B."/>
            <person name="Jagadeeshan S."/>
            <person name="Jeck W.R."/>
            <person name="Johnson J."/>
            <person name="Jones C.D."/>
            <person name="Jordan W.C."/>
            <person name="Karpen G.H."/>
            <person name="Kataoka E."/>
            <person name="Keightley P.D."/>
            <person name="Kheradpour P."/>
            <person name="Kirkness E.F."/>
            <person name="Koerich L.B."/>
            <person name="Kristiansen K."/>
            <person name="Kudrna D."/>
            <person name="Kulathinal R.J."/>
            <person name="Kumar S."/>
            <person name="Kwok R."/>
            <person name="Lander E."/>
            <person name="Langley C.H."/>
            <person name="Lapoint R."/>
            <person name="Lazzaro B.P."/>
            <person name="Lee S.J."/>
            <person name="Levesque L."/>
            <person name="Li R."/>
            <person name="Lin C.F."/>
            <person name="Lin M.F."/>
            <person name="Lindblad-Toh K."/>
            <person name="Llopart A."/>
            <person name="Long M."/>
            <person name="Low L."/>
            <person name="Lozovsky E."/>
            <person name="Lu J."/>
            <person name="Luo M."/>
            <person name="Machado C.A."/>
            <person name="Makalowski W."/>
            <person name="Marzo M."/>
            <person name="Matsuda M."/>
            <person name="Matzkin L."/>
            <person name="McAllister B."/>
            <person name="McBride C.S."/>
            <person name="McKernan B."/>
            <person name="McKernan K."/>
            <person name="Mendez-Lago M."/>
            <person name="Minx P."/>
            <person name="Mollenhauer M.U."/>
            <person name="Montooth K."/>
            <person name="Mount S.M."/>
            <person name="Mu X."/>
            <person name="Myers E."/>
            <person name="Negre B."/>
            <person name="Newfeld S."/>
            <person name="Nielsen R."/>
            <person name="Noor M.A."/>
            <person name="O'Grady P."/>
            <person name="Pachter L."/>
            <person name="Papaceit M."/>
            <person name="Parisi M.J."/>
            <person name="Parisi M."/>
            <person name="Parts L."/>
            <person name="Pedersen J.S."/>
            <person name="Pesole G."/>
            <person name="Phillippy A.M."/>
            <person name="Ponting C.P."/>
            <person name="Pop M."/>
            <person name="Porcelli D."/>
            <person name="Powell J.R."/>
            <person name="Prohaska S."/>
            <person name="Pruitt K."/>
            <person name="Puig M."/>
            <person name="Quesneville H."/>
            <person name="Ram K.R."/>
            <person name="Rand D."/>
            <person name="Rasmussen M.D."/>
            <person name="Reed L.K."/>
            <person name="Reenan R."/>
            <person name="Reily A."/>
            <person name="Remington K.A."/>
            <person name="Rieger T.T."/>
            <person name="Ritchie M.G."/>
            <person name="Robin C."/>
            <person name="Rogers Y.H."/>
            <person name="Rohde C."/>
            <person name="Rozas J."/>
            <person name="Rubenfield M.J."/>
            <person name="Ruiz A."/>
            <person name="Russo S."/>
            <person name="Salzberg S.L."/>
            <person name="Sanchez-Gracia A."/>
            <person name="Saranga D.J."/>
            <person name="Sato H."/>
            <person name="Schaeffer S.W."/>
            <person name="Schatz M.C."/>
            <person name="Schlenke T."/>
            <person name="Schwartz R."/>
            <person name="Segarra C."/>
            <person name="Singh R.S."/>
            <person name="Sirot L."/>
            <person name="Sirota M."/>
            <person name="Sisneros N.B."/>
            <person name="Smith C.D."/>
            <person name="Smith T.F."/>
            <person name="Spieth J."/>
            <person name="Stage D.E."/>
            <person name="Stark A."/>
            <person name="Stephan W."/>
            <person name="Strausberg R.L."/>
            <person name="Strempel S."/>
            <person name="Sturgill D."/>
            <person name="Sutton G."/>
            <person name="Sutton G.G."/>
            <person name="Tao W."/>
            <person name="Teichmann S."/>
            <person name="Tobari Y.N."/>
            <person name="Tomimura Y."/>
            <person name="Tsolas J.M."/>
            <person name="Valente V.L."/>
            <person name="Venter E."/>
            <person name="Venter J.C."/>
            <person name="Vicario S."/>
            <person name="Vieira F.G."/>
            <person name="Vilella A.J."/>
            <person name="Villasante A."/>
            <person name="Walenz B."/>
            <person name="Wang J."/>
            <person name="Wasserman M."/>
            <person name="Watts T."/>
            <person name="Wilson D."/>
            <person name="Wilson R.K."/>
            <person name="Wing R.A."/>
            <person name="Wolfner M.F."/>
            <person name="Wong A."/>
            <person name="Wong G.K."/>
            <person name="Wu C.I."/>
            <person name="Wu G."/>
            <person name="Yamamoto D."/>
            <person name="Yang H.P."/>
            <person name="Yang S.P."/>
            <person name="Yorke J.A."/>
            <person name="Yoshida K."/>
            <person name="Zdobnov E."/>
            <person name="Zhang P."/>
            <person name="Zhang Y."/>
            <person name="Zimin A.V."/>
            <person name="Baldwin J."/>
            <person name="Abdouelleil A."/>
            <person name="Abdulkadir J."/>
            <person name="Abebe A."/>
            <person name="Abera B."/>
            <person name="Abreu J."/>
            <person name="Acer S.C."/>
            <person name="Aftuck L."/>
            <person name="Alexander A."/>
            <person name="An P."/>
            <person name="Anderson E."/>
            <person name="Anderson S."/>
            <person name="Arachi H."/>
            <person name="Azer M."/>
            <person name="Bachantsang P."/>
            <person name="Barry A."/>
            <person name="Bayul T."/>
            <person name="Berlin A."/>
            <person name="Bessette D."/>
            <person name="Bloom T."/>
            <person name="Blye J."/>
            <person name="Boguslavskiy L."/>
            <person name="Bonnet C."/>
            <person name="Boukhgalter B."/>
            <person name="Bourzgui I."/>
            <person name="Brown A."/>
            <person name="Cahill P."/>
            <person name="Channer S."/>
            <person name="Cheshatsang Y."/>
            <person name="Chuda L."/>
            <person name="Citroen M."/>
            <person name="Collymore A."/>
            <person name="Cooke P."/>
            <person name="Costello M."/>
            <person name="D'Aco K."/>
            <person name="Daza R."/>
            <person name="De Haan G."/>
            <person name="DeGray S."/>
            <person name="DeMaso C."/>
            <person name="Dhargay N."/>
            <person name="Dooley K."/>
            <person name="Dooley E."/>
            <person name="Doricent M."/>
            <person name="Dorje P."/>
            <person name="Dorjee K."/>
            <person name="Dupes A."/>
            <person name="Elong R."/>
            <person name="Falk J."/>
            <person name="Farina A."/>
            <person name="Faro S."/>
            <person name="Ferguson D."/>
            <person name="Fisher S."/>
            <person name="Foley C.D."/>
            <person name="Franke A."/>
            <person name="Friedrich D."/>
            <person name="Gadbois L."/>
            <person name="Gearin G."/>
            <person name="Gearin C.R."/>
            <person name="Giannoukos G."/>
            <person name="Goode T."/>
            <person name="Graham J."/>
            <person name="Grandbois E."/>
            <person name="Grewal S."/>
            <person name="Gyaltsen K."/>
            <person name="Hafez N."/>
            <person name="Hagos B."/>
            <person name="Hall J."/>
            <person name="Henson C."/>
            <person name="Hollinger A."/>
            <person name="Honan T."/>
            <person name="Huard M.D."/>
            <person name="Hughes L."/>
            <person name="Hurhula B."/>
            <person name="Husby M.E."/>
            <person name="Kamat A."/>
            <person name="Kanga B."/>
            <person name="Kashin S."/>
            <person name="Khazanovich D."/>
            <person name="Kisner P."/>
            <person name="Lance K."/>
            <person name="Lara M."/>
            <person name="Lee W."/>
            <person name="Lennon N."/>
            <person name="Letendre F."/>
            <person name="LeVine R."/>
            <person name="Lipovsky A."/>
            <person name="Liu X."/>
            <person name="Liu J."/>
            <person name="Liu S."/>
            <person name="Lokyitsang T."/>
            <person name="Lokyitsang Y."/>
            <person name="Lubonja R."/>
            <person name="Lui A."/>
            <person name="MacDonald P."/>
            <person name="Magnisalis V."/>
            <person name="Maru K."/>
            <person name="Matthews C."/>
            <person name="McCusker W."/>
            <person name="McDonough S."/>
            <person name="Mehta T."/>
            <person name="Meldrim J."/>
            <person name="Meneus L."/>
            <person name="Mihai O."/>
            <person name="Mihalev A."/>
            <person name="Mihova T."/>
            <person name="Mittelman R."/>
            <person name="Mlenga V."/>
            <person name="Montmayeur A."/>
            <person name="Mulrain L."/>
            <person name="Navidi A."/>
            <person name="Naylor J."/>
            <person name="Negash T."/>
            <person name="Nguyen T."/>
            <person name="Nguyen N."/>
            <person name="Nicol R."/>
            <person name="Norbu C."/>
            <person name="Norbu N."/>
            <person name="Novod N."/>
            <person name="O'Neill B."/>
            <person name="Osman S."/>
            <person name="Markiewicz E."/>
            <person name="Oyono O.L."/>
            <person name="Patti C."/>
            <person name="Phunkhang P."/>
            <person name="Pierre F."/>
            <person name="Priest M."/>
            <person name="Raghuraman S."/>
            <person name="Rege F."/>
            <person name="Reyes R."/>
            <person name="Rise C."/>
            <person name="Rogov P."/>
            <person name="Ross K."/>
            <person name="Ryan E."/>
            <person name="Settipalli S."/>
            <person name="Shea T."/>
            <person name="Sherpa N."/>
            <person name="Shi L."/>
            <person name="Shih D."/>
            <person name="Sparrow T."/>
            <person name="Spaulding J."/>
            <person name="Stalker J."/>
            <person name="Stange-Thomann N."/>
            <person name="Stavropoulos S."/>
            <person name="Stone C."/>
            <person name="Strader C."/>
            <person name="Tesfaye S."/>
            <person name="Thomson T."/>
            <person name="Thoulutsang Y."/>
            <person name="Thoulutsang D."/>
            <person name="Topham K."/>
            <person name="Topping I."/>
            <person name="Tsamla T."/>
            <person name="Vassiliev H."/>
            <person name="Vo A."/>
            <person name="Wangchuk T."/>
            <person name="Wangdi T."/>
            <person name="Weiand M."/>
            <person name="Wilkinson J."/>
            <person name="Wilson A."/>
            <person name="Yadav S."/>
            <person name="Young G."/>
            <person name="Yu Q."/>
            <person name="Zembek L."/>
            <person name="Zhong D."/>
            <person name="Zimmer A."/>
            <person name="Zwirko Z."/>
            <person name="Jaffe D.B."/>
            <person name="Alvarez P."/>
            <person name="Brockman W."/>
            <person name="Butler J."/>
            <person name="Chin C."/>
            <person name="Gnerre S."/>
            <person name="Grabherr M."/>
            <person name="Kleber M."/>
            <person name="Mauceli E."/>
            <person name="MacCallum I."/>
        </authorList>
    </citation>
    <scope>NUCLEOTIDE SEQUENCE [LARGE SCALE GENOMIC DNA]</scope>
    <source>
        <strain evidence="3">Tucson 14024-0371.13</strain>
    </source>
</reference>
<dbReference type="OrthoDB" id="70250at2759"/>
<dbReference type="HOGENOM" id="CLU_652616_0_0_1"/>
<keyword evidence="2" id="KW-0808">Transferase</keyword>
<sequence>MVVLKIFCRSIMSIKIYLPIQYFYSKEPINLYGQVKINKDDVIVYYVVETTFSFKPRTNVMDTAPNHLRFLGCICSSKSCDEINQCNKFNMRLCFTYDEIKENISLIYVGIAPEHLKHTKIIIYERNIRKLIVAGNNFEYYNEECDFLELSRLVDLTVQTQKPKNNLKKSILKIGNFFALSPLVFFQYFVANIFVNKLIEHTTVYKNFKEWNKEYDKGSRQTNIILDRVIGMILMVILFSLAIQPGDFLIQVSHAIIGHLYSLLNVLEGSPIGMKLNIHLNNFFVDCFKYHIALWSTFLDFIEPFVRQVYFAIALFGCLGFTFQIALLADLISVIGLHSHCFYIYTKVLYNVEIKGLSVLWQVVRGNRYNVLKGRIEAHNYMNRQLYLATIFFSAILFLYPTTFVYYIVFATLKALTSTTLTIFDYFRQNLMYFPIKSIIIFFIKGCCKIDCLKIKRIFPLDKEFFVDNHHKVDVSFFKIET</sequence>
<dbReference type="Pfam" id="PF05024">
    <property type="entry name" value="Gpi1"/>
    <property type="match status" value="1"/>
</dbReference>
<evidence type="ECO:0000313" key="3">
    <source>
        <dbReference type="Proteomes" id="UP000007801"/>
    </source>
</evidence>
<dbReference type="CTD" id="117366"/>
<dbReference type="PANTHER" id="PTHR21329:SF3">
    <property type="entry name" value="PHOSPHATIDYLINOSITOL N-ACETYLGLUCOSAMINYLTRANSFERASE SUBUNIT Q"/>
    <property type="match status" value="1"/>
</dbReference>
<feature type="transmembrane region" description="Helical" evidence="1">
    <location>
        <begin position="310"/>
        <end position="337"/>
    </location>
</feature>
<dbReference type="InterPro" id="IPR007720">
    <property type="entry name" value="PigQ/GPI1"/>
</dbReference>
<keyword evidence="3" id="KW-1185">Reference proteome</keyword>
<keyword evidence="1" id="KW-0472">Membrane</keyword>
<feature type="transmembrane region" description="Helical" evidence="1">
    <location>
        <begin position="174"/>
        <end position="195"/>
    </location>
</feature>
<feature type="transmembrane region" description="Helical" evidence="1">
    <location>
        <begin position="430"/>
        <end position="448"/>
    </location>
</feature>
<keyword evidence="2" id="KW-0328">Glycosyltransferase</keyword>